<evidence type="ECO:0000313" key="2">
    <source>
        <dbReference type="Ensembl" id="ENSCWAP00000000358.1"/>
    </source>
</evidence>
<evidence type="ECO:0000256" key="1">
    <source>
        <dbReference type="SAM" id="Phobius"/>
    </source>
</evidence>
<name>A0A8C3VII3_9CETA</name>
<keyword evidence="1" id="KW-0812">Transmembrane</keyword>
<keyword evidence="3" id="KW-1185">Reference proteome</keyword>
<dbReference type="Ensembl" id="ENSCWAT00000000406.1">
    <property type="protein sequence ID" value="ENSCWAP00000000358.1"/>
    <property type="gene ID" value="ENSCWAG00000000343.1"/>
</dbReference>
<accession>A0A8C3VII3</accession>
<reference evidence="2" key="2">
    <citation type="submission" date="2025-09" db="UniProtKB">
        <authorList>
            <consortium name="Ensembl"/>
        </authorList>
    </citation>
    <scope>IDENTIFICATION</scope>
</reference>
<keyword evidence="1" id="KW-1133">Transmembrane helix</keyword>
<organism evidence="2 3">
    <name type="scientific">Catagonus wagneri</name>
    <name type="common">Chacoan peccary</name>
    <dbReference type="NCBI Taxonomy" id="51154"/>
    <lineage>
        <taxon>Eukaryota</taxon>
        <taxon>Metazoa</taxon>
        <taxon>Chordata</taxon>
        <taxon>Craniata</taxon>
        <taxon>Vertebrata</taxon>
        <taxon>Euteleostomi</taxon>
        <taxon>Mammalia</taxon>
        <taxon>Eutheria</taxon>
        <taxon>Laurasiatheria</taxon>
        <taxon>Artiodactyla</taxon>
        <taxon>Suina</taxon>
        <taxon>Tayassuidae</taxon>
        <taxon>Catagonus</taxon>
    </lineage>
</organism>
<reference evidence="2" key="1">
    <citation type="submission" date="2025-08" db="UniProtKB">
        <authorList>
            <consortium name="Ensembl"/>
        </authorList>
    </citation>
    <scope>IDENTIFICATION</scope>
</reference>
<keyword evidence="1" id="KW-0472">Membrane</keyword>
<proteinExistence type="predicted"/>
<evidence type="ECO:0000313" key="3">
    <source>
        <dbReference type="Proteomes" id="UP000694540"/>
    </source>
</evidence>
<dbReference type="GeneTree" id="ENSGT00910000147719"/>
<dbReference type="Proteomes" id="UP000694540">
    <property type="component" value="Unplaced"/>
</dbReference>
<dbReference type="AlphaFoldDB" id="A0A8C3VII3"/>
<protein>
    <submittedName>
        <fullName evidence="2">Uncharacterized protein</fullName>
    </submittedName>
</protein>
<sequence>MLKRQYFEMYNVNGQEKHSTVGTSVLASVFWSVFSFNSLYSSIQNSGSGFDKEVCSHTMHQGIISSILDGQSKSQQFLTV</sequence>
<feature type="transmembrane region" description="Helical" evidence="1">
    <location>
        <begin position="21"/>
        <end position="40"/>
    </location>
</feature>